<dbReference type="Gene3D" id="2.60.40.420">
    <property type="entry name" value="Cupredoxins - blue copper proteins"/>
    <property type="match status" value="1"/>
</dbReference>
<reference evidence="1 2" key="1">
    <citation type="journal article" date="2018" name="Nat. Ecol. Evol.">
        <title>Shark genomes provide insights into elasmobranch evolution and the origin of vertebrates.</title>
        <authorList>
            <person name="Hara Y"/>
            <person name="Yamaguchi K"/>
            <person name="Onimaru K"/>
            <person name="Kadota M"/>
            <person name="Koyanagi M"/>
            <person name="Keeley SD"/>
            <person name="Tatsumi K"/>
            <person name="Tanaka K"/>
            <person name="Motone F"/>
            <person name="Kageyama Y"/>
            <person name="Nozu R"/>
            <person name="Adachi N"/>
            <person name="Nishimura O"/>
            <person name="Nakagawa R"/>
            <person name="Tanegashima C"/>
            <person name="Kiyatake I"/>
            <person name="Matsumoto R"/>
            <person name="Murakumo K"/>
            <person name="Nishida K"/>
            <person name="Terakita A"/>
            <person name="Kuratani S"/>
            <person name="Sato K"/>
            <person name="Hyodo S Kuraku.S."/>
        </authorList>
    </citation>
    <scope>NUCLEOTIDE SEQUENCE [LARGE SCALE GENOMIC DNA]</scope>
</reference>
<dbReference type="SUPFAM" id="SSF49503">
    <property type="entry name" value="Cupredoxins"/>
    <property type="match status" value="1"/>
</dbReference>
<dbReference type="OrthoDB" id="2121828at2759"/>
<gene>
    <name evidence="1" type="ORF">chiPu_0026715</name>
</gene>
<dbReference type="AlphaFoldDB" id="A0A401TJD5"/>
<proteinExistence type="predicted"/>
<name>A0A401TJD5_CHIPU</name>
<dbReference type="Proteomes" id="UP000287033">
    <property type="component" value="Unassembled WGS sequence"/>
</dbReference>
<evidence type="ECO:0000313" key="1">
    <source>
        <dbReference type="EMBL" id="GCC42738.1"/>
    </source>
</evidence>
<dbReference type="EMBL" id="BEZZ01085908">
    <property type="protein sequence ID" value="GCC42738.1"/>
    <property type="molecule type" value="Genomic_DNA"/>
</dbReference>
<accession>A0A401TJD5</accession>
<dbReference type="InterPro" id="IPR008972">
    <property type="entry name" value="Cupredoxin"/>
</dbReference>
<evidence type="ECO:0000313" key="2">
    <source>
        <dbReference type="Proteomes" id="UP000287033"/>
    </source>
</evidence>
<sequence length="128" mass="15003">MIIFMVTAGMQALFNVVDYEKNTKKPTREGNERRYYIAAEEIIWDYAPSGLDQFTAKPLTSPHSDSVTFFEKGEKRIGGKYKKAVYREYTSDTFKTQKQRTQQEQHLGILGKDYIEKFLQLLQFDIPF</sequence>
<dbReference type="OMA" id="NCFRREK"/>
<comment type="caution">
    <text evidence="1">The sequence shown here is derived from an EMBL/GenBank/DDBJ whole genome shotgun (WGS) entry which is preliminary data.</text>
</comment>
<protein>
    <submittedName>
        <fullName evidence="1">Uncharacterized protein</fullName>
    </submittedName>
</protein>
<keyword evidence="2" id="KW-1185">Reference proteome</keyword>
<organism evidence="1 2">
    <name type="scientific">Chiloscyllium punctatum</name>
    <name type="common">Brownbanded bambooshark</name>
    <name type="synonym">Hemiscyllium punctatum</name>
    <dbReference type="NCBI Taxonomy" id="137246"/>
    <lineage>
        <taxon>Eukaryota</taxon>
        <taxon>Metazoa</taxon>
        <taxon>Chordata</taxon>
        <taxon>Craniata</taxon>
        <taxon>Vertebrata</taxon>
        <taxon>Chondrichthyes</taxon>
        <taxon>Elasmobranchii</taxon>
        <taxon>Galeomorphii</taxon>
        <taxon>Galeoidea</taxon>
        <taxon>Orectolobiformes</taxon>
        <taxon>Hemiscylliidae</taxon>
        <taxon>Chiloscyllium</taxon>
    </lineage>
</organism>
<dbReference type="STRING" id="137246.A0A401TJD5"/>